<evidence type="ECO:0000313" key="3">
    <source>
        <dbReference type="Proteomes" id="UP000280792"/>
    </source>
</evidence>
<dbReference type="AlphaFoldDB" id="A0A3P3VTM8"/>
<comment type="caution">
    <text evidence="2">The sequence shown here is derived from an EMBL/GenBank/DDBJ whole genome shotgun (WGS) entry which is preliminary data.</text>
</comment>
<accession>A0A3P3VTM8</accession>
<name>A0A3P3VTM8_9GAMM</name>
<protein>
    <submittedName>
        <fullName evidence="2">Carotenoid 1,2-hydratase</fullName>
    </submittedName>
</protein>
<dbReference type="Pfam" id="PF17186">
    <property type="entry name" value="Lipocalin_9"/>
    <property type="match status" value="1"/>
</dbReference>
<gene>
    <name evidence="2" type="ORF">D0544_08095</name>
</gene>
<dbReference type="InterPro" id="IPR023374">
    <property type="entry name" value="AttH-like_dom_sf"/>
</dbReference>
<proteinExistence type="predicted"/>
<dbReference type="InterPro" id="IPR010791">
    <property type="entry name" value="AttH_dom"/>
</dbReference>
<dbReference type="PANTHER" id="PTHR38591:SF1">
    <property type="entry name" value="BLL1000 PROTEIN"/>
    <property type="match status" value="1"/>
</dbReference>
<evidence type="ECO:0000313" key="2">
    <source>
        <dbReference type="EMBL" id="RRJ85026.1"/>
    </source>
</evidence>
<dbReference type="Pfam" id="PF07143">
    <property type="entry name" value="CrtC"/>
    <property type="match status" value="1"/>
</dbReference>
<sequence>MKGPVSPPLLWALILIIATLVGAGLSIQHNATKPAGEAERKQSETTLRALLGDSGREAGFPQVKAPRPFEFPLDHLGHPEYRSEWWYVTGHLRPQGATEFRYGFQLTLFRHALRPTTTAISGWSSPQVYMGHLALSDFQQEKHFSEEIISRSGPDLAGYAMDPPRVWVKSWRMESVDPPDWLPLRLVAQAPQQSLGLDLELRATTPPLLQGDRGFSPKGPNTASHYYSYPNLQVHGLLSTAEAMEIAVEGQAWFDHEWGSSYLEPGQQGWDWFSLQLDNGVTLMWFQIRSQTTELNTRAVTLADVQGNRLPLDPAEVEVTPLDVWSSPSGRRYPSGWQLSIPRYQISLRIEPRIKDQEMRLAVVYWEGAVTLSGSHSGVGYVELSGY</sequence>
<dbReference type="SUPFAM" id="SSF159245">
    <property type="entry name" value="AttH-like"/>
    <property type="match status" value="1"/>
</dbReference>
<evidence type="ECO:0000259" key="1">
    <source>
        <dbReference type="Pfam" id="PF07143"/>
    </source>
</evidence>
<dbReference type="Proteomes" id="UP000280792">
    <property type="component" value="Unassembled WGS sequence"/>
</dbReference>
<reference evidence="2 3" key="2">
    <citation type="submission" date="2018-12" db="EMBL/GenBank/DDBJ databases">
        <title>Simiduia agarivorans gen. nov., sp. nov., a marine, agarolytic bacterium isolated from shallow coastal water from Keelung, Taiwan.</title>
        <authorList>
            <person name="Shieh W.Y."/>
        </authorList>
    </citation>
    <scope>NUCLEOTIDE SEQUENCE [LARGE SCALE GENOMIC DNA]</scope>
    <source>
        <strain evidence="2 3">GTF-13</strain>
    </source>
</reference>
<dbReference type="PANTHER" id="PTHR38591">
    <property type="entry name" value="HYDROLASE"/>
    <property type="match status" value="1"/>
</dbReference>
<feature type="domain" description="AttH" evidence="1">
    <location>
        <begin position="84"/>
        <end position="260"/>
    </location>
</feature>
<keyword evidence="3" id="KW-1185">Reference proteome</keyword>
<dbReference type="RefSeq" id="WP_125015456.1">
    <property type="nucleotide sequence ID" value="NZ_QWEZ01000001.1"/>
</dbReference>
<dbReference type="EMBL" id="QWEZ01000001">
    <property type="protein sequence ID" value="RRJ85026.1"/>
    <property type="molecule type" value="Genomic_DNA"/>
</dbReference>
<reference evidence="2 3" key="1">
    <citation type="submission" date="2018-08" db="EMBL/GenBank/DDBJ databases">
        <authorList>
            <person name="Khan S.A."/>
        </authorList>
    </citation>
    <scope>NUCLEOTIDE SEQUENCE [LARGE SCALE GENOMIC DNA]</scope>
    <source>
        <strain evidence="2 3">GTF-13</strain>
    </source>
</reference>
<organism evidence="2 3">
    <name type="scientific">Aestuariirhabdus litorea</name>
    <dbReference type="NCBI Taxonomy" id="2528527"/>
    <lineage>
        <taxon>Bacteria</taxon>
        <taxon>Pseudomonadati</taxon>
        <taxon>Pseudomonadota</taxon>
        <taxon>Gammaproteobacteria</taxon>
        <taxon>Oceanospirillales</taxon>
        <taxon>Aestuariirhabdaceae</taxon>
        <taxon>Aestuariirhabdus</taxon>
    </lineage>
</organism>
<dbReference type="Gene3D" id="2.40.370.10">
    <property type="entry name" value="AttH-like domain"/>
    <property type="match status" value="2"/>
</dbReference>